<feature type="transmembrane region" description="Helical" evidence="1">
    <location>
        <begin position="80"/>
        <end position="106"/>
    </location>
</feature>
<dbReference type="Proteomes" id="UP000809529">
    <property type="component" value="Unassembled WGS sequence"/>
</dbReference>
<evidence type="ECO:0000313" key="3">
    <source>
        <dbReference type="Proteomes" id="UP000809529"/>
    </source>
</evidence>
<dbReference type="RefSeq" id="WP_203302330.1">
    <property type="nucleotide sequence ID" value="NZ_JAAEBW010000002.1"/>
</dbReference>
<protein>
    <recommendedName>
        <fullName evidence="4">Transmembrane protein</fullName>
    </recommendedName>
</protein>
<reference evidence="2 3" key="1">
    <citation type="submission" date="2020-01" db="EMBL/GenBank/DDBJ databases">
        <title>Comparative genomics of meat spoilage bacteria.</title>
        <authorList>
            <person name="Hilgarth M."/>
            <person name="Vogel R.F."/>
        </authorList>
    </citation>
    <scope>NUCLEOTIDE SEQUENCE [LARGE SCALE GENOMIC DNA]</scope>
    <source>
        <strain evidence="2 3">TMW2.2077</strain>
    </source>
</reference>
<comment type="caution">
    <text evidence="2">The sequence shown here is derived from an EMBL/GenBank/DDBJ whole genome shotgun (WGS) entry which is preliminary data.</text>
</comment>
<evidence type="ECO:0000256" key="1">
    <source>
        <dbReference type="SAM" id="Phobius"/>
    </source>
</evidence>
<gene>
    <name evidence="2" type="ORF">GYN02_05320</name>
</gene>
<keyword evidence="1" id="KW-0472">Membrane</keyword>
<evidence type="ECO:0000313" key="2">
    <source>
        <dbReference type="EMBL" id="MBM1194599.1"/>
    </source>
</evidence>
<evidence type="ECO:0008006" key="4">
    <source>
        <dbReference type="Google" id="ProtNLM"/>
    </source>
</evidence>
<feature type="transmembrane region" description="Helical" evidence="1">
    <location>
        <begin position="235"/>
        <end position="255"/>
    </location>
</feature>
<proteinExistence type="predicted"/>
<sequence>MGVLNVSARKVNLFSQEDHLSPLPVPTGQKPSDLLSVIWCKNKVYIDVGSYSVGAGVMVLWPLTLIFLVMNYYNFAEDDYYIIVLATLAIVVIPWLLILSSLFKLVPLPLRFNRQRREVCVPRENGKYWIVPWETVTAIASQHSSISQVGKTSAGMLFVGFTNPDIQAKADNQHCYWGFNCGGGESSMQLWECMRSYMEIGPHAVTDNTARFYRPKGILASYAEDVVEAAQRKGWFMALLWEGFFGLFIFNTLLIDVLERMKLSPPPDLPYPEIIEWSKPLPPDQWTKRSPELEVAIAQREAELGIRSS</sequence>
<organism evidence="2 3">
    <name type="scientific">Pseudomonas weihenstephanensis</name>
    <dbReference type="NCBI Taxonomy" id="1608994"/>
    <lineage>
        <taxon>Bacteria</taxon>
        <taxon>Pseudomonadati</taxon>
        <taxon>Pseudomonadota</taxon>
        <taxon>Gammaproteobacteria</taxon>
        <taxon>Pseudomonadales</taxon>
        <taxon>Pseudomonadaceae</taxon>
        <taxon>Pseudomonas</taxon>
    </lineage>
</organism>
<keyword evidence="3" id="KW-1185">Reference proteome</keyword>
<accession>A0ABS1ZDR0</accession>
<keyword evidence="1" id="KW-0812">Transmembrane</keyword>
<dbReference type="EMBL" id="JAAEBW010000002">
    <property type="protein sequence ID" value="MBM1194599.1"/>
    <property type="molecule type" value="Genomic_DNA"/>
</dbReference>
<name>A0ABS1ZDR0_9PSED</name>
<keyword evidence="1" id="KW-1133">Transmembrane helix</keyword>
<feature type="transmembrane region" description="Helical" evidence="1">
    <location>
        <begin position="51"/>
        <end position="74"/>
    </location>
</feature>